<proteinExistence type="inferred from homology"/>
<dbReference type="Gene3D" id="3.90.550.10">
    <property type="entry name" value="Spore Coat Polysaccharide Biosynthesis Protein SpsA, Chain A"/>
    <property type="match status" value="1"/>
</dbReference>
<dbReference type="AlphaFoldDB" id="A0A7W6ERE4"/>
<protein>
    <submittedName>
        <fullName evidence="5">GT2 family glycosyltransferase</fullName>
    </submittedName>
</protein>
<feature type="domain" description="Glycosyltransferase 2-like" evidence="4">
    <location>
        <begin position="6"/>
        <end position="150"/>
    </location>
</feature>
<dbReference type="EMBL" id="JACIBY010000007">
    <property type="protein sequence ID" value="MBB3839609.1"/>
    <property type="molecule type" value="Genomic_DNA"/>
</dbReference>
<evidence type="ECO:0000256" key="1">
    <source>
        <dbReference type="ARBA" id="ARBA00006739"/>
    </source>
</evidence>
<comment type="caution">
    <text evidence="5">The sequence shown here is derived from an EMBL/GenBank/DDBJ whole genome shotgun (WGS) entry which is preliminary data.</text>
</comment>
<dbReference type="RefSeq" id="WP_183976023.1">
    <property type="nucleotide sequence ID" value="NZ_JACIBY010000007.1"/>
</dbReference>
<evidence type="ECO:0000256" key="2">
    <source>
        <dbReference type="ARBA" id="ARBA00022676"/>
    </source>
</evidence>
<evidence type="ECO:0000313" key="6">
    <source>
        <dbReference type="Proteomes" id="UP000541352"/>
    </source>
</evidence>
<dbReference type="Pfam" id="PF00535">
    <property type="entry name" value="Glycos_transf_2"/>
    <property type="match status" value="1"/>
</dbReference>
<gene>
    <name evidence="5" type="ORF">FHS57_003618</name>
</gene>
<dbReference type="InterPro" id="IPR001173">
    <property type="entry name" value="Glyco_trans_2-like"/>
</dbReference>
<dbReference type="Proteomes" id="UP000541352">
    <property type="component" value="Unassembled WGS sequence"/>
</dbReference>
<evidence type="ECO:0000313" key="5">
    <source>
        <dbReference type="EMBL" id="MBB3839609.1"/>
    </source>
</evidence>
<comment type="similarity">
    <text evidence="1">Belongs to the glycosyltransferase 2 family.</text>
</comment>
<evidence type="ECO:0000256" key="3">
    <source>
        <dbReference type="ARBA" id="ARBA00022679"/>
    </source>
</evidence>
<dbReference type="SUPFAM" id="SSF53448">
    <property type="entry name" value="Nucleotide-diphospho-sugar transferases"/>
    <property type="match status" value="1"/>
</dbReference>
<keyword evidence="2" id="KW-0328">Glycosyltransferase</keyword>
<dbReference type="GO" id="GO:0016757">
    <property type="term" value="F:glycosyltransferase activity"/>
    <property type="evidence" value="ECO:0007669"/>
    <property type="project" value="UniProtKB-KW"/>
</dbReference>
<keyword evidence="6" id="KW-1185">Reference proteome</keyword>
<organism evidence="5 6">
    <name type="scientific">Runella defluvii</name>
    <dbReference type="NCBI Taxonomy" id="370973"/>
    <lineage>
        <taxon>Bacteria</taxon>
        <taxon>Pseudomonadati</taxon>
        <taxon>Bacteroidota</taxon>
        <taxon>Cytophagia</taxon>
        <taxon>Cytophagales</taxon>
        <taxon>Spirosomataceae</taxon>
        <taxon>Runella</taxon>
    </lineage>
</organism>
<reference evidence="5 6" key="1">
    <citation type="submission" date="2020-08" db="EMBL/GenBank/DDBJ databases">
        <title>Genomic Encyclopedia of Type Strains, Phase IV (KMG-IV): sequencing the most valuable type-strain genomes for metagenomic binning, comparative biology and taxonomic classification.</title>
        <authorList>
            <person name="Goeker M."/>
        </authorList>
    </citation>
    <scope>NUCLEOTIDE SEQUENCE [LARGE SCALE GENOMIC DNA]</scope>
    <source>
        <strain evidence="5 6">DSM 17976</strain>
    </source>
</reference>
<dbReference type="PANTHER" id="PTHR43179">
    <property type="entry name" value="RHAMNOSYLTRANSFERASE WBBL"/>
    <property type="match status" value="1"/>
</dbReference>
<dbReference type="PANTHER" id="PTHR43179:SF12">
    <property type="entry name" value="GALACTOFURANOSYLTRANSFERASE GLFT2"/>
    <property type="match status" value="1"/>
</dbReference>
<sequence length="275" mass="31346">MKTIAVLITVHNRKNKTLQCLTHLFDQRAVEGYQLEVYLTDDGCTDGTAQAVRNQYPSVHIVQGDGTLFWNRGMHRAWQAASQTKDYDFYLWLNDDTVLFADAMKNILTASKQTYFSAIVCGATCAKATQLVTYSGWLHSSKKLLAPNSKLQQCNIVNGNFVLVPKVVFDKVGNLDWKFRHAIGDFDYGLRAQKAGFKCFIAPQFVGTCEANPTLPKWCLKTTPLIKRLKLLYSPLGYAEPIPFFIYEKRHFGLLIALKHFFSIHLRVLMPQLWK</sequence>
<name>A0A7W6ERE4_9BACT</name>
<keyword evidence="3 5" id="KW-0808">Transferase</keyword>
<accession>A0A7W6ERE4</accession>
<evidence type="ECO:0000259" key="4">
    <source>
        <dbReference type="Pfam" id="PF00535"/>
    </source>
</evidence>
<dbReference type="InterPro" id="IPR029044">
    <property type="entry name" value="Nucleotide-diphossugar_trans"/>
</dbReference>